<comment type="caution">
    <text evidence="3">The sequence shown here is derived from an EMBL/GenBank/DDBJ whole genome shotgun (WGS) entry which is preliminary data.</text>
</comment>
<sequence>MNGGRVALVVAGVAAAVLAVVFLVLRWDDANKIATAVSALAGVAAVGVAVWAGLPAVAGARGGVRVSRTGRATAGPGGRANTGLSAGGPLPDDVRVDRTGDAEGGEANSGVESR</sequence>
<name>A0A3D9SLJ8_9ACTN</name>
<protein>
    <submittedName>
        <fullName evidence="3">Uncharacterized protein</fullName>
    </submittedName>
</protein>
<proteinExistence type="predicted"/>
<evidence type="ECO:0000313" key="4">
    <source>
        <dbReference type="Proteomes" id="UP000256661"/>
    </source>
</evidence>
<gene>
    <name evidence="3" type="ORF">DFJ69_2257</name>
</gene>
<keyword evidence="2" id="KW-0812">Transmembrane</keyword>
<keyword evidence="4" id="KW-1185">Reference proteome</keyword>
<reference evidence="3 4" key="1">
    <citation type="submission" date="2018-08" db="EMBL/GenBank/DDBJ databases">
        <title>Sequencing the genomes of 1000 actinobacteria strains.</title>
        <authorList>
            <person name="Klenk H.-P."/>
        </authorList>
    </citation>
    <scope>NUCLEOTIDE SEQUENCE [LARGE SCALE GENOMIC DNA]</scope>
    <source>
        <strain evidence="3 4">DSM 43927</strain>
    </source>
</reference>
<feature type="transmembrane region" description="Helical" evidence="2">
    <location>
        <begin position="33"/>
        <end position="58"/>
    </location>
</feature>
<evidence type="ECO:0000256" key="1">
    <source>
        <dbReference type="SAM" id="MobiDB-lite"/>
    </source>
</evidence>
<feature type="region of interest" description="Disordered" evidence="1">
    <location>
        <begin position="68"/>
        <end position="114"/>
    </location>
</feature>
<keyword evidence="2" id="KW-1133">Transmembrane helix</keyword>
<evidence type="ECO:0000256" key="2">
    <source>
        <dbReference type="SAM" id="Phobius"/>
    </source>
</evidence>
<feature type="transmembrane region" description="Helical" evidence="2">
    <location>
        <begin position="7"/>
        <end position="27"/>
    </location>
</feature>
<dbReference type="Proteomes" id="UP000256661">
    <property type="component" value="Unassembled WGS sequence"/>
</dbReference>
<dbReference type="AlphaFoldDB" id="A0A3D9SLJ8"/>
<accession>A0A3D9SLJ8</accession>
<dbReference type="RefSeq" id="WP_211328586.1">
    <property type="nucleotide sequence ID" value="NZ_QTTT01000001.1"/>
</dbReference>
<organism evidence="3 4">
    <name type="scientific">Thermomonospora umbrina</name>
    <dbReference type="NCBI Taxonomy" id="111806"/>
    <lineage>
        <taxon>Bacteria</taxon>
        <taxon>Bacillati</taxon>
        <taxon>Actinomycetota</taxon>
        <taxon>Actinomycetes</taxon>
        <taxon>Streptosporangiales</taxon>
        <taxon>Thermomonosporaceae</taxon>
        <taxon>Thermomonospora</taxon>
    </lineage>
</organism>
<feature type="compositionally biased region" description="Basic and acidic residues" evidence="1">
    <location>
        <begin position="92"/>
        <end position="101"/>
    </location>
</feature>
<evidence type="ECO:0000313" key="3">
    <source>
        <dbReference type="EMBL" id="REE96806.1"/>
    </source>
</evidence>
<keyword evidence="2" id="KW-0472">Membrane</keyword>
<dbReference type="EMBL" id="QTTT01000001">
    <property type="protein sequence ID" value="REE96806.1"/>
    <property type="molecule type" value="Genomic_DNA"/>
</dbReference>